<dbReference type="EnsemblMetazoa" id="Aqu2.1.26970_001">
    <property type="protein sequence ID" value="Aqu2.1.26970_001"/>
    <property type="gene ID" value="Aqu2.1.26970"/>
</dbReference>
<gene>
    <name evidence="5" type="primary">109583397</name>
</gene>
<dbReference type="InterPro" id="IPR036179">
    <property type="entry name" value="Ig-like_dom_sf"/>
</dbReference>
<dbReference type="InterPro" id="IPR007110">
    <property type="entry name" value="Ig-like_dom"/>
</dbReference>
<feature type="region of interest" description="Disordered" evidence="1">
    <location>
        <begin position="286"/>
        <end position="325"/>
    </location>
</feature>
<evidence type="ECO:0000259" key="4">
    <source>
        <dbReference type="PROSITE" id="PS50835"/>
    </source>
</evidence>
<feature type="region of interest" description="Disordered" evidence="1">
    <location>
        <begin position="475"/>
        <end position="494"/>
    </location>
</feature>
<feature type="region of interest" description="Disordered" evidence="1">
    <location>
        <begin position="395"/>
        <end position="427"/>
    </location>
</feature>
<feature type="chain" id="PRO_5013027757" description="Ig-like domain-containing protein" evidence="3">
    <location>
        <begin position="20"/>
        <end position="652"/>
    </location>
</feature>
<organism evidence="5">
    <name type="scientific">Amphimedon queenslandica</name>
    <name type="common">Sponge</name>
    <dbReference type="NCBI Taxonomy" id="400682"/>
    <lineage>
        <taxon>Eukaryota</taxon>
        <taxon>Metazoa</taxon>
        <taxon>Porifera</taxon>
        <taxon>Demospongiae</taxon>
        <taxon>Heteroscleromorpha</taxon>
        <taxon>Haplosclerida</taxon>
        <taxon>Niphatidae</taxon>
        <taxon>Amphimedon</taxon>
    </lineage>
</organism>
<proteinExistence type="predicted"/>
<keyword evidence="2" id="KW-1133">Transmembrane helix</keyword>
<keyword evidence="2" id="KW-0472">Membrane</keyword>
<dbReference type="InterPro" id="IPR013783">
    <property type="entry name" value="Ig-like_fold"/>
</dbReference>
<name>A0A1X7UH43_AMPQE</name>
<reference evidence="6" key="1">
    <citation type="journal article" date="2010" name="Nature">
        <title>The Amphimedon queenslandica genome and the evolution of animal complexity.</title>
        <authorList>
            <person name="Srivastava M."/>
            <person name="Simakov O."/>
            <person name="Chapman J."/>
            <person name="Fahey B."/>
            <person name="Gauthier M.E."/>
            <person name="Mitros T."/>
            <person name="Richards G.S."/>
            <person name="Conaco C."/>
            <person name="Dacre M."/>
            <person name="Hellsten U."/>
            <person name="Larroux C."/>
            <person name="Putnam N.H."/>
            <person name="Stanke M."/>
            <person name="Adamska M."/>
            <person name="Darling A."/>
            <person name="Degnan S.M."/>
            <person name="Oakley T.H."/>
            <person name="Plachetzki D.C."/>
            <person name="Zhai Y."/>
            <person name="Adamski M."/>
            <person name="Calcino A."/>
            <person name="Cummins S.F."/>
            <person name="Goodstein D.M."/>
            <person name="Harris C."/>
            <person name="Jackson D.J."/>
            <person name="Leys S.P."/>
            <person name="Shu S."/>
            <person name="Woodcroft B.J."/>
            <person name="Vervoort M."/>
            <person name="Kosik K.S."/>
            <person name="Manning G."/>
            <person name="Degnan B.M."/>
            <person name="Rokhsar D.S."/>
        </authorList>
    </citation>
    <scope>NUCLEOTIDE SEQUENCE [LARGE SCALE GENOMIC DNA]</scope>
</reference>
<feature type="compositionally biased region" description="Polar residues" evidence="1">
    <location>
        <begin position="475"/>
        <end position="489"/>
    </location>
</feature>
<dbReference type="EnsemblMetazoa" id="XM_019998722.1">
    <property type="protein sequence ID" value="XP_019854281.1"/>
    <property type="gene ID" value="LOC109583397"/>
</dbReference>
<dbReference type="InParanoid" id="A0A1X7UH43"/>
<feature type="signal peptide" evidence="3">
    <location>
        <begin position="1"/>
        <end position="19"/>
    </location>
</feature>
<dbReference type="SUPFAM" id="SSF48726">
    <property type="entry name" value="Immunoglobulin"/>
    <property type="match status" value="1"/>
</dbReference>
<evidence type="ECO:0000313" key="5">
    <source>
        <dbReference type="EnsemblMetazoa" id="Aqu2.1.26970_001"/>
    </source>
</evidence>
<feature type="domain" description="Ig-like" evidence="4">
    <location>
        <begin position="31"/>
        <end position="132"/>
    </location>
</feature>
<dbReference type="Gene3D" id="2.60.40.10">
    <property type="entry name" value="Immunoglobulins"/>
    <property type="match status" value="1"/>
</dbReference>
<evidence type="ECO:0000256" key="1">
    <source>
        <dbReference type="SAM" id="MobiDB-lite"/>
    </source>
</evidence>
<keyword evidence="3" id="KW-0732">Signal</keyword>
<dbReference type="AlphaFoldDB" id="A0A1X7UH43"/>
<dbReference type="KEGG" id="aqu:109583397"/>
<protein>
    <recommendedName>
        <fullName evidence="4">Ig-like domain-containing protein</fullName>
    </recommendedName>
</protein>
<sequence>MEKLSFLFLIILNCGIGWSIEGCRFCYTKLPNATLGCDPYLSVNRSISLICAIERPDSASLDIKWFFQGSDSTNATQISSDSNHTITVNSTETSHQSVMAQSTLTITPFSVGQYWCQAFNGSNGLGKIQRLEIFDDYERLDLEPCTVPIAESVHKCNDIIENGDFYSVCPILSVSSSSSILTTSTAYIESTTSLLYLSSLTFSSSVFDDMPPLSTVFLSSSTTYTVKTSSYLVNPPPSNLPIDPKPRGSFHIWVYVLGGLIGVLVILIIVLSLICIGLCLTKPKGKHTADRRQRTNDHCTRRESEEITNMQRPPTAMTDLIPLSPLPRELDNPSSLYDALDQDYEDLDEQNDTDLATKPPARYHEQGPSIGTSTILRSHPPLQQTYSEIGAVGESTHPPHLPSLTGYGKLDHSRPRQNYYPKKDSPLLSGYRKLEHVQNEFRATTLPQQSGYANIDVPGTVQGGHMRSISLPNSEYSNLNQSRSSSEPNTPFCERPMRKRYANFEIIEANSIDGMDDTRESSDDYHMLSDATAEQVQEEYEYLPSCDDELHDLERSPEGLHLSLGKEHIHNQLLGSLSKDPLAEKISVASSQSSADFTGPFFFPHMATQFDEAISPDSSDAHHLYKPLDVSTMDPEKSYAMISVQKLGPTNH</sequence>
<feature type="compositionally biased region" description="Basic and acidic residues" evidence="1">
    <location>
        <begin position="287"/>
        <end position="305"/>
    </location>
</feature>
<feature type="region of interest" description="Disordered" evidence="1">
    <location>
        <begin position="350"/>
        <end position="376"/>
    </location>
</feature>
<keyword evidence="6" id="KW-1185">Reference proteome</keyword>
<evidence type="ECO:0000256" key="3">
    <source>
        <dbReference type="SAM" id="SignalP"/>
    </source>
</evidence>
<keyword evidence="2" id="KW-0812">Transmembrane</keyword>
<dbReference type="Proteomes" id="UP000007879">
    <property type="component" value="Unassembled WGS sequence"/>
</dbReference>
<evidence type="ECO:0000313" key="6">
    <source>
        <dbReference type="Proteomes" id="UP000007879"/>
    </source>
</evidence>
<reference evidence="5" key="2">
    <citation type="submission" date="2017-05" db="UniProtKB">
        <authorList>
            <consortium name="EnsemblMetazoa"/>
        </authorList>
    </citation>
    <scope>IDENTIFICATION</scope>
</reference>
<dbReference type="PROSITE" id="PS50835">
    <property type="entry name" value="IG_LIKE"/>
    <property type="match status" value="1"/>
</dbReference>
<accession>A0A1X7UH43</accession>
<feature type="transmembrane region" description="Helical" evidence="2">
    <location>
        <begin position="252"/>
        <end position="281"/>
    </location>
</feature>
<evidence type="ECO:0000256" key="2">
    <source>
        <dbReference type="SAM" id="Phobius"/>
    </source>
</evidence>